<dbReference type="Pfam" id="PF21906">
    <property type="entry name" value="WHD_NrtR"/>
    <property type="match status" value="1"/>
</dbReference>
<reference evidence="4 5" key="1">
    <citation type="journal article" date="2012" name="Genet. Mol. Biol.">
        <title>Analysis of 16S rRNA and mxaF genes revealing insights into Methylobacterium niche-specific plant association.</title>
        <authorList>
            <person name="Dourado M.N."/>
            <person name="Andreote F.D."/>
            <person name="Dini-Andreote F."/>
            <person name="Conti R."/>
            <person name="Araujo J.M."/>
            <person name="Araujo W.L."/>
        </authorList>
    </citation>
    <scope>NUCLEOTIDE SEQUENCE [LARGE SCALE GENOMIC DNA]</scope>
    <source>
        <strain evidence="4 5">SR1.6/4</strain>
    </source>
</reference>
<dbReference type="CDD" id="cd18873">
    <property type="entry name" value="NUDIX_NadM_like"/>
    <property type="match status" value="1"/>
</dbReference>
<feature type="domain" description="Nudix hydrolase" evidence="2">
    <location>
        <begin position="25"/>
        <end position="113"/>
    </location>
</feature>
<dbReference type="Gene3D" id="3.90.79.10">
    <property type="entry name" value="Nucleoside Triphosphate Pyrophosphohydrolase"/>
    <property type="match status" value="1"/>
</dbReference>
<dbReference type="GO" id="GO:0016787">
    <property type="term" value="F:hydrolase activity"/>
    <property type="evidence" value="ECO:0007669"/>
    <property type="project" value="UniProtKB-KW"/>
</dbReference>
<gene>
    <name evidence="4" type="ORF">MRSR164_10440</name>
</gene>
<evidence type="ECO:0000256" key="1">
    <source>
        <dbReference type="SAM" id="MobiDB-lite"/>
    </source>
</evidence>
<feature type="region of interest" description="Disordered" evidence="1">
    <location>
        <begin position="230"/>
        <end position="251"/>
    </location>
</feature>
<dbReference type="InterPro" id="IPR054105">
    <property type="entry name" value="WHD_NrtR"/>
</dbReference>
<dbReference type="Gene3D" id="1.10.10.10">
    <property type="entry name" value="Winged helix-like DNA-binding domain superfamily/Winged helix DNA-binding domain"/>
    <property type="match status" value="1"/>
</dbReference>
<dbReference type="EMBL" id="MLBY01000004">
    <property type="protein sequence ID" value="MEE7457181.1"/>
    <property type="molecule type" value="Genomic_DNA"/>
</dbReference>
<comment type="caution">
    <text evidence="4">The sequence shown here is derived from an EMBL/GenBank/DDBJ whole genome shotgun (WGS) entry which is preliminary data.</text>
</comment>
<accession>A0ABU7T9A5</accession>
<evidence type="ECO:0000313" key="5">
    <source>
        <dbReference type="Proteomes" id="UP001349262"/>
    </source>
</evidence>
<dbReference type="InterPro" id="IPR000086">
    <property type="entry name" value="NUDIX_hydrolase_dom"/>
</dbReference>
<dbReference type="InterPro" id="IPR036388">
    <property type="entry name" value="WH-like_DNA-bd_sf"/>
</dbReference>
<dbReference type="PANTHER" id="PTHR43736:SF4">
    <property type="entry name" value="SLR1690 PROTEIN"/>
    <property type="match status" value="1"/>
</dbReference>
<proteinExistence type="predicted"/>
<name>A0ABU7T9A5_9HYPH</name>
<dbReference type="PANTHER" id="PTHR43736">
    <property type="entry name" value="ADP-RIBOSE PYROPHOSPHATASE"/>
    <property type="match status" value="1"/>
</dbReference>
<dbReference type="SUPFAM" id="SSF46785">
    <property type="entry name" value="Winged helix' DNA-binding domain"/>
    <property type="match status" value="1"/>
</dbReference>
<evidence type="ECO:0000313" key="4">
    <source>
        <dbReference type="EMBL" id="MEE7457181.1"/>
    </source>
</evidence>
<evidence type="ECO:0000259" key="2">
    <source>
        <dbReference type="Pfam" id="PF00293"/>
    </source>
</evidence>
<sequence length="251" mass="27227">MHDAEPESAFLARYDPADYARPALAVDLVLIGLREGRPAVLLLRRDRHPHAGRHALPGGFVGIDEALEAAAGRVLREKAGGARAHLEQLYTFGAVERDPRMRIVTVAYLALLTEAAFSEALAGAPALHPATLVPPGADGPATALSASGEALSLAFDHGEILAMALRRLRGKLDYSEVGFALLPELFTLRQLQDVHEAILGTPLNKPAFRRRMLDRGWLAPTGRHEAGTSYRPAELYRFRDPAPQDPSRQGD</sequence>
<keyword evidence="4" id="KW-0378">Hydrolase</keyword>
<dbReference type="InterPro" id="IPR036390">
    <property type="entry name" value="WH_DNA-bd_sf"/>
</dbReference>
<dbReference type="Proteomes" id="UP001349262">
    <property type="component" value="Unassembled WGS sequence"/>
</dbReference>
<evidence type="ECO:0000259" key="3">
    <source>
        <dbReference type="Pfam" id="PF21906"/>
    </source>
</evidence>
<dbReference type="Pfam" id="PF00293">
    <property type="entry name" value="NUDIX"/>
    <property type="match status" value="1"/>
</dbReference>
<dbReference type="InterPro" id="IPR015797">
    <property type="entry name" value="NUDIX_hydrolase-like_dom_sf"/>
</dbReference>
<protein>
    <submittedName>
        <fullName evidence="4">NUDIX hydrolase</fullName>
    </submittedName>
</protein>
<keyword evidence="5" id="KW-1185">Reference proteome</keyword>
<feature type="domain" description="NrtR DNA-binding winged helix" evidence="3">
    <location>
        <begin position="178"/>
        <end position="238"/>
    </location>
</feature>
<feature type="compositionally biased region" description="Basic and acidic residues" evidence="1">
    <location>
        <begin position="234"/>
        <end position="251"/>
    </location>
</feature>
<dbReference type="SUPFAM" id="SSF55811">
    <property type="entry name" value="Nudix"/>
    <property type="match status" value="1"/>
</dbReference>
<organism evidence="4 5">
    <name type="scientific">Methylobacterium radiotolerans</name>
    <dbReference type="NCBI Taxonomy" id="31998"/>
    <lineage>
        <taxon>Bacteria</taxon>
        <taxon>Pseudomonadati</taxon>
        <taxon>Pseudomonadota</taxon>
        <taxon>Alphaproteobacteria</taxon>
        <taxon>Hyphomicrobiales</taxon>
        <taxon>Methylobacteriaceae</taxon>
        <taxon>Methylobacterium</taxon>
    </lineage>
</organism>